<dbReference type="Gene3D" id="1.10.357.10">
    <property type="entry name" value="Tetracycline Repressor, domain 2"/>
    <property type="match status" value="1"/>
</dbReference>
<dbReference type="InterPro" id="IPR039538">
    <property type="entry name" value="BetI_C"/>
</dbReference>
<accession>A0A382EJN1</accession>
<dbReference type="AlphaFoldDB" id="A0A382EJN1"/>
<keyword evidence="1" id="KW-0678">Repressor</keyword>
<organism evidence="6">
    <name type="scientific">marine metagenome</name>
    <dbReference type="NCBI Taxonomy" id="408172"/>
    <lineage>
        <taxon>unclassified sequences</taxon>
        <taxon>metagenomes</taxon>
        <taxon>ecological metagenomes</taxon>
    </lineage>
</organism>
<dbReference type="Pfam" id="PF00440">
    <property type="entry name" value="TetR_N"/>
    <property type="match status" value="1"/>
</dbReference>
<dbReference type="PANTHER" id="PTHR30055:SF228">
    <property type="entry name" value="TRANSCRIPTIONAL REGULATOR-RELATED"/>
    <property type="match status" value="1"/>
</dbReference>
<evidence type="ECO:0000256" key="1">
    <source>
        <dbReference type="ARBA" id="ARBA00022491"/>
    </source>
</evidence>
<evidence type="ECO:0000256" key="2">
    <source>
        <dbReference type="ARBA" id="ARBA00023015"/>
    </source>
</evidence>
<evidence type="ECO:0000256" key="3">
    <source>
        <dbReference type="ARBA" id="ARBA00023125"/>
    </source>
</evidence>
<reference evidence="6" key="1">
    <citation type="submission" date="2018-05" db="EMBL/GenBank/DDBJ databases">
        <authorList>
            <person name="Lanie J.A."/>
            <person name="Ng W.-L."/>
            <person name="Kazmierczak K.M."/>
            <person name="Andrzejewski T.M."/>
            <person name="Davidsen T.M."/>
            <person name="Wayne K.J."/>
            <person name="Tettelin H."/>
            <person name="Glass J.I."/>
            <person name="Rusch D."/>
            <person name="Podicherti R."/>
            <person name="Tsui H.-C.T."/>
            <person name="Winkler M.E."/>
        </authorList>
    </citation>
    <scope>NUCLEOTIDE SEQUENCE</scope>
</reference>
<dbReference type="SUPFAM" id="SSF48498">
    <property type="entry name" value="Tetracyclin repressor-like, C-terminal domain"/>
    <property type="match status" value="1"/>
</dbReference>
<dbReference type="GO" id="GO:0003700">
    <property type="term" value="F:DNA-binding transcription factor activity"/>
    <property type="evidence" value="ECO:0007669"/>
    <property type="project" value="TreeGrafter"/>
</dbReference>
<dbReference type="InterPro" id="IPR001647">
    <property type="entry name" value="HTH_TetR"/>
</dbReference>
<dbReference type="PANTHER" id="PTHR30055">
    <property type="entry name" value="HTH-TYPE TRANSCRIPTIONAL REGULATOR RUTR"/>
    <property type="match status" value="1"/>
</dbReference>
<name>A0A382EJN1_9ZZZZ</name>
<dbReference type="InterPro" id="IPR050109">
    <property type="entry name" value="HTH-type_TetR-like_transc_reg"/>
</dbReference>
<dbReference type="Pfam" id="PF13977">
    <property type="entry name" value="TetR_C_6"/>
    <property type="match status" value="1"/>
</dbReference>
<feature type="non-terminal residue" evidence="6">
    <location>
        <position position="1"/>
    </location>
</feature>
<dbReference type="GO" id="GO:0000976">
    <property type="term" value="F:transcription cis-regulatory region binding"/>
    <property type="evidence" value="ECO:0007669"/>
    <property type="project" value="TreeGrafter"/>
</dbReference>
<dbReference type="SUPFAM" id="SSF46689">
    <property type="entry name" value="Homeodomain-like"/>
    <property type="match status" value="1"/>
</dbReference>
<evidence type="ECO:0000256" key="4">
    <source>
        <dbReference type="ARBA" id="ARBA00023163"/>
    </source>
</evidence>
<dbReference type="InterPro" id="IPR036271">
    <property type="entry name" value="Tet_transcr_reg_TetR-rel_C_sf"/>
</dbReference>
<dbReference type="EMBL" id="UINC01044706">
    <property type="protein sequence ID" value="SVB50522.1"/>
    <property type="molecule type" value="Genomic_DNA"/>
</dbReference>
<keyword evidence="4" id="KW-0804">Transcription</keyword>
<evidence type="ECO:0000313" key="6">
    <source>
        <dbReference type="EMBL" id="SVB50522.1"/>
    </source>
</evidence>
<keyword evidence="3" id="KW-0238">DNA-binding</keyword>
<sequence length="209" mass="23210">VLACRYDILIPSERPLKVKKKRQALPKEVRKQQLIHATINCIARHGLSAITMARVTQEAGLSMGIANLHFESKENLLKETLLYVTEEYNKGQRTILESGDFASTAAKIQALLDFHFSVAVTQETKMAVWFAFYGEAKSRPTYQKVCSLSDAEAALAVQQLFALAIREGKYHNLDAGFLAAGYTALIDGLWLNLLTAPQQLNRNSAKKVA</sequence>
<dbReference type="InterPro" id="IPR023772">
    <property type="entry name" value="DNA-bd_HTH_TetR-type_CS"/>
</dbReference>
<dbReference type="PROSITE" id="PS50977">
    <property type="entry name" value="HTH_TETR_2"/>
    <property type="match status" value="1"/>
</dbReference>
<feature type="domain" description="HTH tetR-type" evidence="5">
    <location>
        <begin position="28"/>
        <end position="88"/>
    </location>
</feature>
<gene>
    <name evidence="6" type="ORF">METZ01_LOCUS203376</name>
</gene>
<evidence type="ECO:0000259" key="5">
    <source>
        <dbReference type="PROSITE" id="PS50977"/>
    </source>
</evidence>
<keyword evidence="2" id="KW-0805">Transcription regulation</keyword>
<dbReference type="PROSITE" id="PS01081">
    <property type="entry name" value="HTH_TETR_1"/>
    <property type="match status" value="1"/>
</dbReference>
<feature type="non-terminal residue" evidence="6">
    <location>
        <position position="209"/>
    </location>
</feature>
<protein>
    <recommendedName>
        <fullName evidence="5">HTH tetR-type domain-containing protein</fullName>
    </recommendedName>
</protein>
<proteinExistence type="predicted"/>
<dbReference type="InterPro" id="IPR009057">
    <property type="entry name" value="Homeodomain-like_sf"/>
</dbReference>